<dbReference type="EMBL" id="BMAV01008056">
    <property type="protein sequence ID" value="GFY51410.1"/>
    <property type="molecule type" value="Genomic_DNA"/>
</dbReference>
<comment type="caution">
    <text evidence="1">The sequence shown here is derived from an EMBL/GenBank/DDBJ whole genome shotgun (WGS) entry which is preliminary data.</text>
</comment>
<dbReference type="AlphaFoldDB" id="A0A8X6XD61"/>
<protein>
    <submittedName>
        <fullName evidence="1">Uncharacterized protein</fullName>
    </submittedName>
</protein>
<dbReference type="Proteomes" id="UP000886998">
    <property type="component" value="Unassembled WGS sequence"/>
</dbReference>
<evidence type="ECO:0000313" key="1">
    <source>
        <dbReference type="EMBL" id="GFY51410.1"/>
    </source>
</evidence>
<reference evidence="1" key="1">
    <citation type="submission" date="2020-08" db="EMBL/GenBank/DDBJ databases">
        <title>Multicomponent nature underlies the extraordinary mechanical properties of spider dragline silk.</title>
        <authorList>
            <person name="Kono N."/>
            <person name="Nakamura H."/>
            <person name="Mori M."/>
            <person name="Yoshida Y."/>
            <person name="Ohtoshi R."/>
            <person name="Malay A.D."/>
            <person name="Moran D.A.P."/>
            <person name="Tomita M."/>
            <person name="Numata K."/>
            <person name="Arakawa K."/>
        </authorList>
    </citation>
    <scope>NUCLEOTIDE SEQUENCE</scope>
</reference>
<proteinExistence type="predicted"/>
<organism evidence="1 2">
    <name type="scientific">Trichonephila inaurata madagascariensis</name>
    <dbReference type="NCBI Taxonomy" id="2747483"/>
    <lineage>
        <taxon>Eukaryota</taxon>
        <taxon>Metazoa</taxon>
        <taxon>Ecdysozoa</taxon>
        <taxon>Arthropoda</taxon>
        <taxon>Chelicerata</taxon>
        <taxon>Arachnida</taxon>
        <taxon>Araneae</taxon>
        <taxon>Araneomorphae</taxon>
        <taxon>Entelegynae</taxon>
        <taxon>Araneoidea</taxon>
        <taxon>Nephilidae</taxon>
        <taxon>Trichonephila</taxon>
        <taxon>Trichonephila inaurata</taxon>
    </lineage>
</organism>
<sequence>MASCEEFVLGIKREASESDGWAQSPGGEPLINCCHSQVMQRWPPMNLQTFCDRPCIIFEGPLGGARFSFLFLVSSQAFIIGGN</sequence>
<gene>
    <name evidence="1" type="ORF">TNIN_166141</name>
</gene>
<accession>A0A8X6XD61</accession>
<keyword evidence="2" id="KW-1185">Reference proteome</keyword>
<evidence type="ECO:0000313" key="2">
    <source>
        <dbReference type="Proteomes" id="UP000886998"/>
    </source>
</evidence>
<name>A0A8X6XD61_9ARAC</name>